<accession>A0A0R9PXL8</accession>
<reference evidence="1" key="3">
    <citation type="submission" date="2015-06" db="EMBL/GenBank/DDBJ databases">
        <authorList>
            <person name="Hoefler B.C."/>
            <person name="Straight P.D."/>
        </authorList>
    </citation>
    <scope>NUCLEOTIDE SEQUENCE</scope>
    <source>
        <strain evidence="1">91E135</strain>
        <plasmid evidence="1">lp150</plasmid>
    </source>
</reference>
<keyword evidence="1" id="KW-0614">Plasmid</keyword>
<organism evidence="1">
    <name type="scientific">Borrelia turicatae (strain 91E135)</name>
    <dbReference type="NCBI Taxonomy" id="314724"/>
    <lineage>
        <taxon>Bacteria</taxon>
        <taxon>Pseudomonadati</taxon>
        <taxon>Spirochaetota</taxon>
        <taxon>Spirochaetia</taxon>
        <taxon>Spirochaetales</taxon>
        <taxon>Borreliaceae</taxon>
        <taxon>Borrelia</taxon>
    </lineage>
</organism>
<reference evidence="1" key="1">
    <citation type="submission" date="2012-01" db="EMBL/GenBank/DDBJ databases">
        <authorList>
            <person name="Wikstroem N."/>
        </authorList>
    </citation>
    <scope>NUCLEOTIDE SEQUENCE</scope>
    <source>
        <strain evidence="1">91E135</strain>
        <plasmid evidence="1">lp150</plasmid>
    </source>
</reference>
<sequence>MRKEILNDESKMSQFITSINIIIIAGGELS</sequence>
<geneLocation type="plasmid" evidence="1">
    <name>lp150</name>
</geneLocation>
<proteinExistence type="predicted"/>
<reference evidence="1" key="2">
    <citation type="journal article" date="2013" name="J. Bacteriol.">
        <title>Large linear plasmids of Borrelia species that cause relapsing fever.</title>
        <authorList>
            <person name="Miller S.C."/>
            <person name="Porcella S.F."/>
            <person name="Raffel S.J."/>
            <person name="Schwan T.G."/>
            <person name="Barbour A.G."/>
        </authorList>
    </citation>
    <scope>NUCLEOTIDE SEQUENCE</scope>
    <source>
        <strain evidence="1">91E135</strain>
        <plasmid evidence="1">lp150</plasmid>
    </source>
</reference>
<dbReference type="AlphaFoldDB" id="A0A0R9PXL8"/>
<evidence type="ECO:0000313" key="1">
    <source>
        <dbReference type="EMBL" id="ALC78602.1"/>
    </source>
</evidence>
<protein>
    <submittedName>
        <fullName evidence="1">Uncharacterized protein</fullName>
    </submittedName>
</protein>
<dbReference type="EMBL" id="HM008710">
    <property type="protein sequence ID" value="ALC78602.1"/>
    <property type="molecule type" value="Genomic_DNA"/>
</dbReference>
<name>A0A0R9PXL8_BORT9</name>
<gene>
    <name evidence="1" type="ORF">BTA113a</name>
</gene>